<dbReference type="SUPFAM" id="SSF52540">
    <property type="entry name" value="P-loop containing nucleoside triphosphate hydrolases"/>
    <property type="match status" value="1"/>
</dbReference>
<comment type="subcellular location">
    <subcellularLocation>
        <location evidence="1 7">Nucleus</location>
        <location evidence="1 7">Nucleolus</location>
    </subcellularLocation>
</comment>
<dbReference type="InterPro" id="IPR012971">
    <property type="entry name" value="NOG2_N_dom"/>
</dbReference>
<reference evidence="10" key="1">
    <citation type="submission" date="2025-08" db="UniProtKB">
        <authorList>
            <consortium name="Ensembl"/>
        </authorList>
    </citation>
    <scope>IDENTIFICATION</scope>
</reference>
<organism evidence="10 11">
    <name type="scientific">Monopterus albus</name>
    <name type="common">Swamp eel</name>
    <dbReference type="NCBI Taxonomy" id="43700"/>
    <lineage>
        <taxon>Eukaryota</taxon>
        <taxon>Metazoa</taxon>
        <taxon>Chordata</taxon>
        <taxon>Craniata</taxon>
        <taxon>Vertebrata</taxon>
        <taxon>Euteleostomi</taxon>
        <taxon>Actinopterygii</taxon>
        <taxon>Neopterygii</taxon>
        <taxon>Teleostei</taxon>
        <taxon>Neoteleostei</taxon>
        <taxon>Acanthomorphata</taxon>
        <taxon>Anabantaria</taxon>
        <taxon>Synbranchiformes</taxon>
        <taxon>Synbranchidae</taxon>
        <taxon>Monopterus</taxon>
    </lineage>
</organism>
<feature type="compositionally biased region" description="Basic and acidic residues" evidence="8">
    <location>
        <begin position="490"/>
        <end position="500"/>
    </location>
</feature>
<comment type="function">
    <text evidence="5">GTPase that associates with pre-60S ribosomal subunits in the nucleolus and is required for their nuclear export and maturation. May promote cell proliferation possibly by increasing p53/TP53 protein levels, and consequently those of its downstream product CDKN1A/p21, and decreasing RPL23A protein levels.</text>
</comment>
<feature type="region of interest" description="Disordered" evidence="8">
    <location>
        <begin position="477"/>
        <end position="500"/>
    </location>
</feature>
<feature type="region of interest" description="Disordered" evidence="8">
    <location>
        <begin position="534"/>
        <end position="559"/>
    </location>
</feature>
<dbReference type="InterPro" id="IPR023179">
    <property type="entry name" value="GTP-bd_ortho_bundle_sf"/>
</dbReference>
<evidence type="ECO:0000256" key="6">
    <source>
        <dbReference type="ARBA" id="ARBA00065814"/>
    </source>
</evidence>
<dbReference type="InterPro" id="IPR024929">
    <property type="entry name" value="GNL2_CP_dom"/>
</dbReference>
<feature type="domain" description="CP-type G" evidence="9">
    <location>
        <begin position="207"/>
        <end position="368"/>
    </location>
</feature>
<dbReference type="Ensembl" id="ENSMALT00000017165.1">
    <property type="protein sequence ID" value="ENSMALP00000016830.1"/>
    <property type="gene ID" value="ENSMALG00000011736.1"/>
</dbReference>
<evidence type="ECO:0000256" key="5">
    <source>
        <dbReference type="ARBA" id="ARBA00054763"/>
    </source>
</evidence>
<evidence type="ECO:0000259" key="9">
    <source>
        <dbReference type="PROSITE" id="PS51721"/>
    </source>
</evidence>
<proteinExistence type="inferred from homology"/>
<name>A0A3Q3JJE3_MONAL</name>
<sequence length="705" mass="80005">MVKPRFKGKSSINPSTSSSNPDRIKGAGGNNMRDRATIKRLNMYRQKQRCNSHGKVIKPLQYQSTVAPGTVARVEPNIKWFANTRVIKQSSLQKFQEEMGAVQKDSYRVVMRQSKLPMSLLHDRVKAHNSKVHILDTEAFETTFGPKAQRKRPSLIVGDVKDLVEQAEASALSYSADKDRDLMTEDTGVREEAREEIFKKGQSKRIWGELYKVIDSSDVIIQVLDARDPMGTRSKNIEAYLKKEKPWKHLIFVLNKCDLIPTWVTKRWVAVLSEEYPTLAFHASLTNSFGKGALIQLLRQFGKLHTDKKQISVGFIGYPNVGKSSVINTLRSKKVCNVAPLAGETKVWQYITLMRRIFLIDCPGVVYPSEDSESDIVLKGVVQVEKIKNPDEHIGAVLERAKPEYIQKTYHIPTWNSAEDFLEKLAFRTGKLLKGGEPDLTTVSKMVLNDWQRGRIPFFVKPPGPEGVPEMVEHVQEENLDNPETSSEEQQQREQRQKEQVQKILANVRQNFGKINVAPEFSEEDLVPVEMPDLDISDFSSSDEEGSEEKEDAEYDGNNIEPANEETEVCEPVTAQTGKANSNKNSREVIRELDEKIAKYKHFLDRAKSKRFSAIRIPKALSDRVFTDIKTKQAAAAKQAQKNVVFFPSVPLCLSLQRRAVDRTKKTKKVGVRYYETHNVKNKNRNKGPSIYHRGPQGQKNEALG</sequence>
<dbReference type="Pfam" id="PF01926">
    <property type="entry name" value="MMR_HSR1"/>
    <property type="match status" value="1"/>
</dbReference>
<dbReference type="GO" id="GO:0005525">
    <property type="term" value="F:GTP binding"/>
    <property type="evidence" value="ECO:0007669"/>
    <property type="project" value="UniProtKB-KW"/>
</dbReference>
<dbReference type="Pfam" id="PF08153">
    <property type="entry name" value="NGP1NT"/>
    <property type="match status" value="1"/>
</dbReference>
<evidence type="ECO:0000256" key="1">
    <source>
        <dbReference type="ARBA" id="ARBA00004604"/>
    </source>
</evidence>
<evidence type="ECO:0000256" key="7">
    <source>
        <dbReference type="RuleBase" id="RU364023"/>
    </source>
</evidence>
<dbReference type="InterPro" id="IPR050755">
    <property type="entry name" value="TRAFAC_YlqF/YawG_RiboMat"/>
</dbReference>
<dbReference type="PANTHER" id="PTHR11089:SF9">
    <property type="entry name" value="NUCLEOLAR GTP-BINDING PROTEIN 2"/>
    <property type="match status" value="1"/>
</dbReference>
<reference evidence="10" key="2">
    <citation type="submission" date="2025-09" db="UniProtKB">
        <authorList>
            <consortium name="Ensembl"/>
        </authorList>
    </citation>
    <scope>IDENTIFICATION</scope>
</reference>
<feature type="compositionally biased region" description="Acidic residues" evidence="8">
    <location>
        <begin position="534"/>
        <end position="555"/>
    </location>
</feature>
<evidence type="ECO:0000256" key="2">
    <source>
        <dbReference type="ARBA" id="ARBA00022741"/>
    </source>
</evidence>
<dbReference type="InterPro" id="IPR030378">
    <property type="entry name" value="G_CP_dom"/>
</dbReference>
<comment type="similarity">
    <text evidence="7">Belongs to the TRAFAC class YlqF/YawG GTPase family. NOG2 subfamily.</text>
</comment>
<dbReference type="Gene3D" id="3.40.50.300">
    <property type="entry name" value="P-loop containing nucleotide triphosphate hydrolases"/>
    <property type="match status" value="1"/>
</dbReference>
<dbReference type="PROSITE" id="PS51721">
    <property type="entry name" value="G_CP"/>
    <property type="match status" value="1"/>
</dbReference>
<dbReference type="PRINTS" id="PR00326">
    <property type="entry name" value="GTP1OBG"/>
</dbReference>
<dbReference type="Gene3D" id="1.10.1580.10">
    <property type="match status" value="1"/>
</dbReference>
<dbReference type="CDD" id="cd01858">
    <property type="entry name" value="NGP_1"/>
    <property type="match status" value="1"/>
</dbReference>
<dbReference type="FunFam" id="3.40.50.300:FF:000559">
    <property type="entry name" value="Nuclear/nucleolar GTPase 2"/>
    <property type="match status" value="1"/>
</dbReference>
<feature type="compositionally biased region" description="Low complexity" evidence="8">
    <location>
        <begin position="10"/>
        <end position="21"/>
    </location>
</feature>
<feature type="region of interest" description="Disordered" evidence="8">
    <location>
        <begin position="678"/>
        <end position="705"/>
    </location>
</feature>
<dbReference type="InterPro" id="IPR006073">
    <property type="entry name" value="GTP-bd"/>
</dbReference>
<keyword evidence="11" id="KW-1185">Reference proteome</keyword>
<dbReference type="InterPro" id="IPR027417">
    <property type="entry name" value="P-loop_NTPase"/>
</dbReference>
<accession>A0A3Q3JJE3</accession>
<evidence type="ECO:0000313" key="11">
    <source>
        <dbReference type="Proteomes" id="UP000261600"/>
    </source>
</evidence>
<keyword evidence="4 7" id="KW-0539">Nucleus</keyword>
<dbReference type="FunFam" id="1.10.1580.10:FF:000001">
    <property type="entry name" value="Nucleolar GTP-binding protein 2"/>
    <property type="match status" value="1"/>
</dbReference>
<dbReference type="GO" id="GO:0005730">
    <property type="term" value="C:nucleolus"/>
    <property type="evidence" value="ECO:0007669"/>
    <property type="project" value="UniProtKB-SubCell"/>
</dbReference>
<dbReference type="PANTHER" id="PTHR11089">
    <property type="entry name" value="GTP-BINDING PROTEIN-RELATED"/>
    <property type="match status" value="1"/>
</dbReference>
<protein>
    <recommendedName>
        <fullName evidence="7">Nucleolar GTP-binding protein 2</fullName>
    </recommendedName>
</protein>
<evidence type="ECO:0000313" key="10">
    <source>
        <dbReference type="Ensembl" id="ENSMALP00000016830.1"/>
    </source>
</evidence>
<evidence type="ECO:0000256" key="8">
    <source>
        <dbReference type="SAM" id="MobiDB-lite"/>
    </source>
</evidence>
<comment type="subunit">
    <text evidence="6">Interacts with LYAR and RPL23A. Interacts with the nuclear importin-beta receptor and, at a lower extent, with importin-alpha.</text>
</comment>
<feature type="region of interest" description="Disordered" evidence="8">
    <location>
        <begin position="1"/>
        <end position="34"/>
    </location>
</feature>
<keyword evidence="2 7" id="KW-0547">Nucleotide-binding</keyword>
<evidence type="ECO:0000256" key="4">
    <source>
        <dbReference type="ARBA" id="ARBA00023242"/>
    </source>
</evidence>
<dbReference type="AlphaFoldDB" id="A0A3Q3JJE3"/>
<evidence type="ECO:0000256" key="3">
    <source>
        <dbReference type="ARBA" id="ARBA00023134"/>
    </source>
</evidence>
<dbReference type="Proteomes" id="UP000261600">
    <property type="component" value="Unplaced"/>
</dbReference>
<keyword evidence="3 7" id="KW-0342">GTP-binding</keyword>